<dbReference type="SUPFAM" id="SSF161098">
    <property type="entry name" value="MetI-like"/>
    <property type="match status" value="1"/>
</dbReference>
<dbReference type="InterPro" id="IPR000515">
    <property type="entry name" value="MetI-like"/>
</dbReference>
<keyword evidence="6 8" id="KW-1133">Transmembrane helix</keyword>
<reference evidence="10 11" key="1">
    <citation type="submission" date="2021-03" db="EMBL/GenBank/DDBJ databases">
        <title>Sequencing the genomes of 1000 actinobacteria strains.</title>
        <authorList>
            <person name="Klenk H.-P."/>
        </authorList>
    </citation>
    <scope>NUCLEOTIDE SEQUENCE [LARGE SCALE GENOMIC DNA]</scope>
    <source>
        <strain evidence="10 11">DSM 46670</strain>
    </source>
</reference>
<feature type="transmembrane region" description="Helical" evidence="8">
    <location>
        <begin position="20"/>
        <end position="41"/>
    </location>
</feature>
<dbReference type="RefSeq" id="WP_209639024.1">
    <property type="nucleotide sequence ID" value="NZ_JAGINW010000001.1"/>
</dbReference>
<dbReference type="Proteomes" id="UP001519332">
    <property type="component" value="Unassembled WGS sequence"/>
</dbReference>
<keyword evidence="4 8" id="KW-0812">Transmembrane</keyword>
<feature type="transmembrane region" description="Helical" evidence="8">
    <location>
        <begin position="187"/>
        <end position="208"/>
    </location>
</feature>
<keyword evidence="3" id="KW-1003">Cell membrane</keyword>
<evidence type="ECO:0000313" key="10">
    <source>
        <dbReference type="EMBL" id="MBP2323100.1"/>
    </source>
</evidence>
<name>A0ABS4TFC1_9PSEU</name>
<protein>
    <submittedName>
        <fullName evidence="10">Polar amino acid transport system permease protein</fullName>
    </submittedName>
</protein>
<accession>A0ABS4TFC1</accession>
<keyword evidence="2 8" id="KW-0813">Transport</keyword>
<dbReference type="PROSITE" id="PS50928">
    <property type="entry name" value="ABC_TM1"/>
    <property type="match status" value="1"/>
</dbReference>
<evidence type="ECO:0000256" key="6">
    <source>
        <dbReference type="ARBA" id="ARBA00022989"/>
    </source>
</evidence>
<comment type="subcellular location">
    <subcellularLocation>
        <location evidence="1 8">Cell membrane</location>
        <topology evidence="1 8">Multi-pass membrane protein</topology>
    </subcellularLocation>
</comment>
<feature type="transmembrane region" description="Helical" evidence="8">
    <location>
        <begin position="62"/>
        <end position="79"/>
    </location>
</feature>
<evidence type="ECO:0000256" key="4">
    <source>
        <dbReference type="ARBA" id="ARBA00022692"/>
    </source>
</evidence>
<comment type="similarity">
    <text evidence="8">Belongs to the binding-protein-dependent transport system permease family.</text>
</comment>
<dbReference type="PANTHER" id="PTHR30614">
    <property type="entry name" value="MEMBRANE COMPONENT OF AMINO ACID ABC TRANSPORTER"/>
    <property type="match status" value="1"/>
</dbReference>
<dbReference type="PANTHER" id="PTHR30614:SF0">
    <property type="entry name" value="L-CYSTINE TRANSPORT SYSTEM PERMEASE PROTEIN TCYL"/>
    <property type="match status" value="1"/>
</dbReference>
<dbReference type="Gene3D" id="1.10.3720.10">
    <property type="entry name" value="MetI-like"/>
    <property type="match status" value="1"/>
</dbReference>
<gene>
    <name evidence="10" type="ORF">JOF56_003485</name>
</gene>
<feature type="domain" description="ABC transmembrane type-1" evidence="9">
    <location>
        <begin position="17"/>
        <end position="205"/>
    </location>
</feature>
<sequence length="239" mass="26262">MFEVPWSEYLPDLWEGLLKTLSYTVVGFAGAALLGLAVALMRLSGRRLVRIPAAVYTEVFKNVPLLAVIFLTYFGLGSIGLKLDVFQAGTLSLIVFYAAYLSEIFRSAIHGVHAGQREAAEALGLGRISTFGKVVFPQAMRLALPGTNTMLVDLLKSTSLLVTISAAELMSQGRLITSATFRALEVYLVIAVIYFALCYPLSQGLLWFERRIRAGTPLSARRRRRLRAAKALLAKEMTT</sequence>
<dbReference type="EMBL" id="JAGINW010000001">
    <property type="protein sequence ID" value="MBP2323100.1"/>
    <property type="molecule type" value="Genomic_DNA"/>
</dbReference>
<proteinExistence type="inferred from homology"/>
<evidence type="ECO:0000256" key="8">
    <source>
        <dbReference type="RuleBase" id="RU363032"/>
    </source>
</evidence>
<evidence type="ECO:0000313" key="11">
    <source>
        <dbReference type="Proteomes" id="UP001519332"/>
    </source>
</evidence>
<organism evidence="10 11">
    <name type="scientific">Kibdelosporangium banguiense</name>
    <dbReference type="NCBI Taxonomy" id="1365924"/>
    <lineage>
        <taxon>Bacteria</taxon>
        <taxon>Bacillati</taxon>
        <taxon>Actinomycetota</taxon>
        <taxon>Actinomycetes</taxon>
        <taxon>Pseudonocardiales</taxon>
        <taxon>Pseudonocardiaceae</taxon>
        <taxon>Kibdelosporangium</taxon>
    </lineage>
</organism>
<keyword evidence="7 8" id="KW-0472">Membrane</keyword>
<evidence type="ECO:0000256" key="2">
    <source>
        <dbReference type="ARBA" id="ARBA00022448"/>
    </source>
</evidence>
<comment type="caution">
    <text evidence="10">The sequence shown here is derived from an EMBL/GenBank/DDBJ whole genome shotgun (WGS) entry which is preliminary data.</text>
</comment>
<evidence type="ECO:0000256" key="7">
    <source>
        <dbReference type="ARBA" id="ARBA00023136"/>
    </source>
</evidence>
<keyword evidence="11" id="KW-1185">Reference proteome</keyword>
<dbReference type="CDD" id="cd06261">
    <property type="entry name" value="TM_PBP2"/>
    <property type="match status" value="1"/>
</dbReference>
<dbReference type="NCBIfam" id="TIGR01726">
    <property type="entry name" value="HEQRo_perm_3TM"/>
    <property type="match status" value="1"/>
</dbReference>
<feature type="transmembrane region" description="Helical" evidence="8">
    <location>
        <begin position="85"/>
        <end position="102"/>
    </location>
</feature>
<dbReference type="InterPro" id="IPR035906">
    <property type="entry name" value="MetI-like_sf"/>
</dbReference>
<dbReference type="InterPro" id="IPR043429">
    <property type="entry name" value="ArtM/GltK/GlnP/TcyL/YhdX-like"/>
</dbReference>
<evidence type="ECO:0000256" key="3">
    <source>
        <dbReference type="ARBA" id="ARBA00022475"/>
    </source>
</evidence>
<evidence type="ECO:0000259" key="9">
    <source>
        <dbReference type="PROSITE" id="PS50928"/>
    </source>
</evidence>
<evidence type="ECO:0000256" key="5">
    <source>
        <dbReference type="ARBA" id="ARBA00022970"/>
    </source>
</evidence>
<dbReference type="InterPro" id="IPR010065">
    <property type="entry name" value="AA_ABC_transptr_permease_3TM"/>
</dbReference>
<evidence type="ECO:0000256" key="1">
    <source>
        <dbReference type="ARBA" id="ARBA00004651"/>
    </source>
</evidence>
<dbReference type="Pfam" id="PF00528">
    <property type="entry name" value="BPD_transp_1"/>
    <property type="match status" value="1"/>
</dbReference>
<keyword evidence="5" id="KW-0029">Amino-acid transport</keyword>